<evidence type="ECO:0000256" key="1">
    <source>
        <dbReference type="SAM" id="SignalP"/>
    </source>
</evidence>
<dbReference type="KEGG" id="dvv:114332852"/>
<keyword evidence="1" id="KW-0732">Signal</keyword>
<dbReference type="Pfam" id="PF07165">
    <property type="entry name" value="DUF1397"/>
    <property type="match status" value="1"/>
</dbReference>
<protein>
    <submittedName>
        <fullName evidence="2">Uncharacterized protein LOC114332852</fullName>
    </submittedName>
</protein>
<feature type="signal peptide" evidence="1">
    <location>
        <begin position="1"/>
        <end position="18"/>
    </location>
</feature>
<evidence type="ECO:0000313" key="2">
    <source>
        <dbReference type="RefSeq" id="XP_028138432.1"/>
    </source>
</evidence>
<dbReference type="PANTHER" id="PTHR20997">
    <property type="entry name" value="EG:BACR42I17.2 PROTEIN-RELATED"/>
    <property type="match status" value="1"/>
</dbReference>
<feature type="chain" id="PRO_5027703369" evidence="1">
    <location>
        <begin position="19"/>
        <end position="282"/>
    </location>
</feature>
<sequence>MKLLGKVLVTLLIGCAYTLNLNKREDFGNLNQPGVHFGNSGTSSFGGRGNNPFGSVGNSQANANFMQAQSMLAQLSAMIKQKCEQTGHSDVFQTFQAQFEQTTKCLEGKINLNGNVVGEDFSNAARTNQLPNFFKKYCKIWPDVHGCTQPIVTSIEKCLNSDEKRAVEESVSLLDDTNNFFCENNADRSIRLLNGNIVQCLQTVGREIQECATNLAQKRQTHQSGRKSLFPYDEEDCSDFKTGRQCINSKLTKCESKDPSKIFDDYFAMVQGKVCRSASSLS</sequence>
<proteinExistence type="predicted"/>
<organism evidence="2">
    <name type="scientific">Diabrotica virgifera virgifera</name>
    <name type="common">western corn rootworm</name>
    <dbReference type="NCBI Taxonomy" id="50390"/>
    <lineage>
        <taxon>Eukaryota</taxon>
        <taxon>Metazoa</taxon>
        <taxon>Ecdysozoa</taxon>
        <taxon>Arthropoda</taxon>
        <taxon>Hexapoda</taxon>
        <taxon>Insecta</taxon>
        <taxon>Pterygota</taxon>
        <taxon>Neoptera</taxon>
        <taxon>Endopterygota</taxon>
        <taxon>Coleoptera</taxon>
        <taxon>Polyphaga</taxon>
        <taxon>Cucujiformia</taxon>
        <taxon>Chrysomeloidea</taxon>
        <taxon>Chrysomelidae</taxon>
        <taxon>Galerucinae</taxon>
        <taxon>Diabroticina</taxon>
        <taxon>Diabroticites</taxon>
        <taxon>Diabrotica</taxon>
    </lineage>
</organism>
<accession>A0A6P7FUE9</accession>
<gene>
    <name evidence="2" type="primary">LOC114332852</name>
</gene>
<dbReference type="AlphaFoldDB" id="A0A6P7FUE9"/>
<dbReference type="InterPro" id="IPR009832">
    <property type="entry name" value="DUF1397"/>
</dbReference>
<dbReference type="OrthoDB" id="6778836at2759"/>
<dbReference type="InParanoid" id="A0A6P7FUE9"/>
<dbReference type="RefSeq" id="XP_028138432.1">
    <property type="nucleotide sequence ID" value="XM_028282631.1"/>
</dbReference>
<reference evidence="2" key="1">
    <citation type="submission" date="2025-08" db="UniProtKB">
        <authorList>
            <consortium name="RefSeq"/>
        </authorList>
    </citation>
    <scope>IDENTIFICATION</scope>
    <source>
        <tissue evidence="2">Whole insect</tissue>
    </source>
</reference>
<name>A0A6P7FUE9_DIAVI</name>
<dbReference type="PANTHER" id="PTHR20997:SF2">
    <property type="entry name" value="EG:BACR42I17.2 PROTEIN-RELATED"/>
    <property type="match status" value="1"/>
</dbReference>